<gene>
    <name evidence="1" type="ORF">M0811_09264</name>
</gene>
<protein>
    <submittedName>
        <fullName evidence="1">Uncharacterized protein</fullName>
    </submittedName>
</protein>
<evidence type="ECO:0000313" key="2">
    <source>
        <dbReference type="Proteomes" id="UP001149090"/>
    </source>
</evidence>
<reference evidence="1" key="1">
    <citation type="submission" date="2022-10" db="EMBL/GenBank/DDBJ databases">
        <title>Novel sulphate-reducing endosymbionts in the free-living metamonad Anaeramoeba.</title>
        <authorList>
            <person name="Jerlstrom-Hultqvist J."/>
            <person name="Cepicka I."/>
            <person name="Gallot-Lavallee L."/>
            <person name="Salas-Leiva D."/>
            <person name="Curtis B.A."/>
            <person name="Zahonova K."/>
            <person name="Pipaliya S."/>
            <person name="Dacks J."/>
            <person name="Roger A.J."/>
        </authorList>
    </citation>
    <scope>NUCLEOTIDE SEQUENCE</scope>
    <source>
        <strain evidence="1">BMAN</strain>
    </source>
</reference>
<sequence>MEQLKGIDFNEEKGILYIGYLNKNNLNYEIIQINVTNLSIINNSSFGNETNFIDINIDDISNEYLYLLYSNISDSNYYLSKINLSNMNIINYFDFEDTFFEYFFEMNYQYFYFQNSSNSLISRINLSNMIIMNDSLNISSFQLYSTYLELNDNSINLIGSFPDSIGYFNPISILQVNLSSNQLISNLSTEYSFSSLISEYDSSKSINYILNNDQKPYSLYQFNQPTPTPTPSSSQQILFSILIYTIIIFGLF</sequence>
<dbReference type="EMBL" id="JAPDFW010000079">
    <property type="protein sequence ID" value="KAJ5072818.1"/>
    <property type="molecule type" value="Genomic_DNA"/>
</dbReference>
<comment type="caution">
    <text evidence="1">The sequence shown here is derived from an EMBL/GenBank/DDBJ whole genome shotgun (WGS) entry which is preliminary data.</text>
</comment>
<organism evidence="1 2">
    <name type="scientific">Anaeramoeba ignava</name>
    <name type="common">Anaerobic marine amoeba</name>
    <dbReference type="NCBI Taxonomy" id="1746090"/>
    <lineage>
        <taxon>Eukaryota</taxon>
        <taxon>Metamonada</taxon>
        <taxon>Anaeramoebidae</taxon>
        <taxon>Anaeramoeba</taxon>
    </lineage>
</organism>
<name>A0A9Q0LK13_ANAIG</name>
<accession>A0A9Q0LK13</accession>
<proteinExistence type="predicted"/>
<evidence type="ECO:0000313" key="1">
    <source>
        <dbReference type="EMBL" id="KAJ5072818.1"/>
    </source>
</evidence>
<keyword evidence="2" id="KW-1185">Reference proteome</keyword>
<dbReference type="Proteomes" id="UP001149090">
    <property type="component" value="Unassembled WGS sequence"/>
</dbReference>
<dbReference type="AlphaFoldDB" id="A0A9Q0LK13"/>